<dbReference type="AlphaFoldDB" id="A0A938B564"/>
<reference evidence="3" key="1">
    <citation type="submission" date="2019-03" db="EMBL/GenBank/DDBJ databases">
        <title>Lake Tanganyika Metagenome-Assembled Genomes (MAGs).</title>
        <authorList>
            <person name="Tran P."/>
        </authorList>
    </citation>
    <scope>NUCLEOTIDE SEQUENCE</scope>
    <source>
        <strain evidence="3">K_DeepCast_65m_m2_066</strain>
    </source>
</reference>
<evidence type="ECO:0000256" key="1">
    <source>
        <dbReference type="SAM" id="Phobius"/>
    </source>
</evidence>
<evidence type="ECO:0000259" key="2">
    <source>
        <dbReference type="Pfam" id="PF01370"/>
    </source>
</evidence>
<proteinExistence type="predicted"/>
<organism evidence="3 4">
    <name type="scientific">Tectimicrobiota bacterium</name>
    <dbReference type="NCBI Taxonomy" id="2528274"/>
    <lineage>
        <taxon>Bacteria</taxon>
        <taxon>Pseudomonadati</taxon>
        <taxon>Nitrospinota/Tectimicrobiota group</taxon>
        <taxon>Candidatus Tectimicrobiota</taxon>
    </lineage>
</organism>
<dbReference type="InterPro" id="IPR001509">
    <property type="entry name" value="Epimerase_deHydtase"/>
</dbReference>
<dbReference type="SUPFAM" id="SSF51735">
    <property type="entry name" value="NAD(P)-binding Rossmann-fold domains"/>
    <property type="match status" value="1"/>
</dbReference>
<protein>
    <submittedName>
        <fullName evidence="3">NAD-dependent epimerase/dehydratase family protein</fullName>
    </submittedName>
</protein>
<feature type="domain" description="NAD-dependent epimerase/dehydratase" evidence="2">
    <location>
        <begin position="6"/>
        <end position="78"/>
    </location>
</feature>
<evidence type="ECO:0000313" key="4">
    <source>
        <dbReference type="Proteomes" id="UP000712673"/>
    </source>
</evidence>
<dbReference type="InterPro" id="IPR036291">
    <property type="entry name" value="NAD(P)-bd_dom_sf"/>
</dbReference>
<dbReference type="Proteomes" id="UP000712673">
    <property type="component" value="Unassembled WGS sequence"/>
</dbReference>
<dbReference type="Gene3D" id="3.40.50.720">
    <property type="entry name" value="NAD(P)-binding Rossmann-like Domain"/>
    <property type="match status" value="1"/>
</dbReference>
<evidence type="ECO:0000313" key="3">
    <source>
        <dbReference type="EMBL" id="MBM3225403.1"/>
    </source>
</evidence>
<comment type="caution">
    <text evidence="3">The sequence shown here is derived from an EMBL/GenBank/DDBJ whole genome shotgun (WGS) entry which is preliminary data.</text>
</comment>
<feature type="non-terminal residue" evidence="3">
    <location>
        <position position="84"/>
    </location>
</feature>
<dbReference type="Pfam" id="PF01370">
    <property type="entry name" value="Epimerase"/>
    <property type="match status" value="1"/>
</dbReference>
<keyword evidence="1" id="KW-0812">Transmembrane</keyword>
<keyword evidence="1" id="KW-1133">Transmembrane helix</keyword>
<dbReference type="EMBL" id="VGLS01000563">
    <property type="protein sequence ID" value="MBM3225403.1"/>
    <property type="molecule type" value="Genomic_DNA"/>
</dbReference>
<feature type="transmembrane region" description="Helical" evidence="1">
    <location>
        <begin position="6"/>
        <end position="24"/>
    </location>
</feature>
<sequence length="84" mass="8854">MPTTHVLIAGCGYLGTALGLRLVADGYTVWGLRRDPQGLPPALHPVAADLQDPASLRALPRGLDLVVYTAGAHGRSDDAYRAAY</sequence>
<keyword evidence="1" id="KW-0472">Membrane</keyword>
<gene>
    <name evidence="3" type="ORF">FJZ47_16585</name>
</gene>
<accession>A0A938B564</accession>
<name>A0A938B564_UNCTE</name>